<dbReference type="PANTHER" id="PTHR43673">
    <property type="entry name" value="NAD(P)H NITROREDUCTASE YDGI-RELATED"/>
    <property type="match status" value="1"/>
</dbReference>
<sequence>MLEKGLTMRPRRAEFALGYIGTTVGAFANVHEAPYPPLGVEESRWMHAVLTEYFEATSASENPKIVRLRADFARLTPLRATAVSIASGPHPPQAMPSPISIEDLQTLATNRRSVRWFTEEKVDRDLVDAAMLIAAESPTACNRQPYRFLVFDDPESVARVAEIPMGTAGYGEQLTGMIVIVGDLSAFFDERDRHLIYIDSCLAAMGLVYGLESQGVASCCINWPDLPDRDRAMAQLLGLAAHERVVMLIAYGYADPSGLVPYSAKRPLEAVREFRTLS</sequence>
<dbReference type="Pfam" id="PF00881">
    <property type="entry name" value="Nitroreductase"/>
    <property type="match status" value="1"/>
</dbReference>
<evidence type="ECO:0000313" key="5">
    <source>
        <dbReference type="Proteomes" id="UP000549913"/>
    </source>
</evidence>
<accession>A0A852SI48</accession>
<proteinExistence type="inferred from homology"/>
<dbReference type="AlphaFoldDB" id="A0A852SI48"/>
<dbReference type="InterPro" id="IPR000415">
    <property type="entry name" value="Nitroreductase-like"/>
</dbReference>
<dbReference type="SUPFAM" id="SSF55469">
    <property type="entry name" value="FMN-dependent nitroreductase-like"/>
    <property type="match status" value="1"/>
</dbReference>
<comment type="similarity">
    <text evidence="1">Belongs to the nitroreductase family.</text>
</comment>
<dbReference type="PANTHER" id="PTHR43673:SF10">
    <property type="entry name" value="NADH DEHYDROGENASE_NAD(P)H NITROREDUCTASE XCC3605-RELATED"/>
    <property type="match status" value="1"/>
</dbReference>
<feature type="domain" description="Nitroreductase" evidence="3">
    <location>
        <begin position="109"/>
        <end position="253"/>
    </location>
</feature>
<evidence type="ECO:0000259" key="3">
    <source>
        <dbReference type="Pfam" id="PF00881"/>
    </source>
</evidence>
<dbReference type="EMBL" id="JACCBM010000001">
    <property type="protein sequence ID" value="NYD68910.1"/>
    <property type="molecule type" value="Genomic_DNA"/>
</dbReference>
<dbReference type="GO" id="GO:0016491">
    <property type="term" value="F:oxidoreductase activity"/>
    <property type="evidence" value="ECO:0007669"/>
    <property type="project" value="UniProtKB-KW"/>
</dbReference>
<evidence type="ECO:0000256" key="1">
    <source>
        <dbReference type="ARBA" id="ARBA00007118"/>
    </source>
</evidence>
<protein>
    <submittedName>
        <fullName evidence="4">Nitroreductase</fullName>
    </submittedName>
</protein>
<dbReference type="InterPro" id="IPR029479">
    <property type="entry name" value="Nitroreductase"/>
</dbReference>
<name>A0A852SI48_9MICO</name>
<dbReference type="Gene3D" id="3.40.109.10">
    <property type="entry name" value="NADH Oxidase"/>
    <property type="match status" value="1"/>
</dbReference>
<comment type="caution">
    <text evidence="4">The sequence shown here is derived from an EMBL/GenBank/DDBJ whole genome shotgun (WGS) entry which is preliminary data.</text>
</comment>
<dbReference type="Proteomes" id="UP000549913">
    <property type="component" value="Unassembled WGS sequence"/>
</dbReference>
<gene>
    <name evidence="4" type="ORF">BJ984_000068</name>
</gene>
<keyword evidence="5" id="KW-1185">Reference proteome</keyword>
<organism evidence="4 5">
    <name type="scientific">Herbiconiux flava</name>
    <dbReference type="NCBI Taxonomy" id="881268"/>
    <lineage>
        <taxon>Bacteria</taxon>
        <taxon>Bacillati</taxon>
        <taxon>Actinomycetota</taxon>
        <taxon>Actinomycetes</taxon>
        <taxon>Micrococcales</taxon>
        <taxon>Microbacteriaceae</taxon>
        <taxon>Herbiconiux</taxon>
    </lineage>
</organism>
<evidence type="ECO:0000256" key="2">
    <source>
        <dbReference type="ARBA" id="ARBA00023002"/>
    </source>
</evidence>
<keyword evidence="2" id="KW-0560">Oxidoreductase</keyword>
<evidence type="ECO:0000313" key="4">
    <source>
        <dbReference type="EMBL" id="NYD68910.1"/>
    </source>
</evidence>
<reference evidence="4 5" key="1">
    <citation type="submission" date="2020-07" db="EMBL/GenBank/DDBJ databases">
        <title>Sequencing the genomes of 1000 actinobacteria strains.</title>
        <authorList>
            <person name="Klenk H.-P."/>
        </authorList>
    </citation>
    <scope>NUCLEOTIDE SEQUENCE [LARGE SCALE GENOMIC DNA]</scope>
    <source>
        <strain evidence="4 5">DSM 26474</strain>
    </source>
</reference>